<dbReference type="InterPro" id="IPR003447">
    <property type="entry name" value="FEMABX"/>
</dbReference>
<evidence type="ECO:0000313" key="8">
    <source>
        <dbReference type="Proteomes" id="UP000178446"/>
    </source>
</evidence>
<dbReference type="PANTHER" id="PTHR36174">
    <property type="entry name" value="LIPID II:GLYCINE GLYCYLTRANSFERASE"/>
    <property type="match status" value="1"/>
</dbReference>
<protein>
    <recommendedName>
        <fullName evidence="9">BioF2-like acetyltransferase domain-containing protein</fullName>
    </recommendedName>
</protein>
<dbReference type="SUPFAM" id="SSF55729">
    <property type="entry name" value="Acyl-CoA N-acyltransferases (Nat)"/>
    <property type="match status" value="1"/>
</dbReference>
<keyword evidence="4" id="KW-0573">Peptidoglycan synthesis</keyword>
<evidence type="ECO:0000256" key="4">
    <source>
        <dbReference type="ARBA" id="ARBA00022984"/>
    </source>
</evidence>
<dbReference type="InterPro" id="IPR016181">
    <property type="entry name" value="Acyl_CoA_acyltransferase"/>
</dbReference>
<accession>A0A1F7XSP9</accession>
<dbReference type="GO" id="GO:0071555">
    <property type="term" value="P:cell wall organization"/>
    <property type="evidence" value="ECO:0007669"/>
    <property type="project" value="UniProtKB-KW"/>
</dbReference>
<evidence type="ECO:0000256" key="5">
    <source>
        <dbReference type="ARBA" id="ARBA00023315"/>
    </source>
</evidence>
<proteinExistence type="inferred from homology"/>
<dbReference type="PANTHER" id="PTHR36174:SF1">
    <property type="entry name" value="LIPID II:GLYCINE GLYCYLTRANSFERASE"/>
    <property type="match status" value="1"/>
</dbReference>
<dbReference type="Proteomes" id="UP000178446">
    <property type="component" value="Unassembled WGS sequence"/>
</dbReference>
<dbReference type="GO" id="GO:0009252">
    <property type="term" value="P:peptidoglycan biosynthetic process"/>
    <property type="evidence" value="ECO:0007669"/>
    <property type="project" value="UniProtKB-KW"/>
</dbReference>
<keyword evidence="2" id="KW-0808">Transferase</keyword>
<dbReference type="Pfam" id="PF02388">
    <property type="entry name" value="FemAB"/>
    <property type="match status" value="1"/>
</dbReference>
<evidence type="ECO:0008006" key="9">
    <source>
        <dbReference type="Google" id="ProtNLM"/>
    </source>
</evidence>
<comment type="caution">
    <text evidence="7">The sequence shown here is derived from an EMBL/GenBank/DDBJ whole genome shotgun (WGS) entry which is preliminary data.</text>
</comment>
<organism evidence="7 8">
    <name type="scientific">Candidatus Woesebacteria bacterium RIFCSPHIGHO2_01_FULL_37_10</name>
    <dbReference type="NCBI Taxonomy" id="1802489"/>
    <lineage>
        <taxon>Bacteria</taxon>
        <taxon>Candidatus Woeseibacteriota</taxon>
    </lineage>
</organism>
<evidence type="ECO:0000313" key="7">
    <source>
        <dbReference type="EMBL" id="OGM18067.1"/>
    </source>
</evidence>
<evidence type="ECO:0000256" key="6">
    <source>
        <dbReference type="ARBA" id="ARBA00023316"/>
    </source>
</evidence>
<keyword evidence="3" id="KW-0133">Cell shape</keyword>
<dbReference type="PROSITE" id="PS51191">
    <property type="entry name" value="FEMABX"/>
    <property type="match status" value="1"/>
</dbReference>
<name>A0A1F7XSP9_9BACT</name>
<dbReference type="EMBL" id="MGGB01000058">
    <property type="protein sequence ID" value="OGM18067.1"/>
    <property type="molecule type" value="Genomic_DNA"/>
</dbReference>
<keyword evidence="5" id="KW-0012">Acyltransferase</keyword>
<keyword evidence="6" id="KW-0961">Cell wall biogenesis/degradation</keyword>
<evidence type="ECO:0000256" key="2">
    <source>
        <dbReference type="ARBA" id="ARBA00022679"/>
    </source>
</evidence>
<reference evidence="7 8" key="1">
    <citation type="journal article" date="2016" name="Nat. Commun.">
        <title>Thousands of microbial genomes shed light on interconnected biogeochemical processes in an aquifer system.</title>
        <authorList>
            <person name="Anantharaman K."/>
            <person name="Brown C.T."/>
            <person name="Hug L.A."/>
            <person name="Sharon I."/>
            <person name="Castelle C.J."/>
            <person name="Probst A.J."/>
            <person name="Thomas B.C."/>
            <person name="Singh A."/>
            <person name="Wilkins M.J."/>
            <person name="Karaoz U."/>
            <person name="Brodie E.L."/>
            <person name="Williams K.H."/>
            <person name="Hubbard S.S."/>
            <person name="Banfield J.F."/>
        </authorList>
    </citation>
    <scope>NUCLEOTIDE SEQUENCE [LARGE SCALE GENOMIC DNA]</scope>
</reference>
<dbReference type="GO" id="GO:0016755">
    <property type="term" value="F:aminoacyltransferase activity"/>
    <property type="evidence" value="ECO:0007669"/>
    <property type="project" value="InterPro"/>
</dbReference>
<dbReference type="GO" id="GO:0008360">
    <property type="term" value="P:regulation of cell shape"/>
    <property type="evidence" value="ECO:0007669"/>
    <property type="project" value="UniProtKB-KW"/>
</dbReference>
<dbReference type="AlphaFoldDB" id="A0A1F7XSP9"/>
<gene>
    <name evidence="7" type="ORF">A2685_03110</name>
</gene>
<evidence type="ECO:0000256" key="1">
    <source>
        <dbReference type="ARBA" id="ARBA00009943"/>
    </source>
</evidence>
<evidence type="ECO:0000256" key="3">
    <source>
        <dbReference type="ARBA" id="ARBA00022960"/>
    </source>
</evidence>
<dbReference type="Gene3D" id="3.40.630.30">
    <property type="match status" value="1"/>
</dbReference>
<comment type="similarity">
    <text evidence="1">Belongs to the FemABX family.</text>
</comment>
<sequence>MLDLRQTPEYAKYMTYIGWVVEKKGNTYYYIKKIPLLGSVLKIQRPLNISYQYINVLAVKYRVFQVIIEPKNTNQISRITYYGYKQSKSPSLPSKTIHIDLTKSGKQMLKEMHYKTRYNIKLGKRSKVKVKSSKNINLFANFWQECARKQRHMFLPQTREIKEIYNAFEKNADLIFVLHSNELVAGILLLHSNNISYYMYAASNADGKKLYAPTICAWEAIKLARKRGSKIFDFEGIYDERFPLKSWKGFTRFKKSFGGHEVEYPGAFVKFRFPI</sequence>
<dbReference type="InterPro" id="IPR050644">
    <property type="entry name" value="PG_Glycine_Bridge_Synth"/>
</dbReference>